<evidence type="ECO:0000256" key="1">
    <source>
        <dbReference type="SAM" id="Phobius"/>
    </source>
</evidence>
<organism evidence="2 3">
    <name type="scientific">Streptomyces fildesensis</name>
    <dbReference type="NCBI Taxonomy" id="375757"/>
    <lineage>
        <taxon>Bacteria</taxon>
        <taxon>Bacillati</taxon>
        <taxon>Actinomycetota</taxon>
        <taxon>Actinomycetes</taxon>
        <taxon>Kitasatosporales</taxon>
        <taxon>Streptomycetaceae</taxon>
        <taxon>Streptomyces</taxon>
    </lineage>
</organism>
<feature type="transmembrane region" description="Helical" evidence="1">
    <location>
        <begin position="84"/>
        <end position="102"/>
    </location>
</feature>
<proteinExistence type="predicted"/>
<name>A0ABW8CDR0_9ACTN</name>
<dbReference type="Pfam" id="PF10825">
    <property type="entry name" value="DUF2752"/>
    <property type="match status" value="1"/>
</dbReference>
<evidence type="ECO:0000313" key="3">
    <source>
        <dbReference type="Proteomes" id="UP001614394"/>
    </source>
</evidence>
<sequence>MAETRLRPTAGRVRRLVSHPASVPLALLAGAGYLWTTDPHEPGHLLPRCPFNWATGLLCPACGATRMVYDLMHGDVPGAFHDNAALFVLAPVGLFLYGRWLAEGLRGRTYRPVIPGRYQAVLIAGALVWGVLRNIN</sequence>
<evidence type="ECO:0000313" key="2">
    <source>
        <dbReference type="EMBL" id="MFI9104208.1"/>
    </source>
</evidence>
<protein>
    <submittedName>
        <fullName evidence="2">DUF2752 domain-containing protein</fullName>
    </submittedName>
</protein>
<feature type="transmembrane region" description="Helical" evidence="1">
    <location>
        <begin position="16"/>
        <end position="35"/>
    </location>
</feature>
<keyword evidence="1" id="KW-1133">Transmembrane helix</keyword>
<keyword evidence="1" id="KW-0472">Membrane</keyword>
<feature type="transmembrane region" description="Helical" evidence="1">
    <location>
        <begin position="114"/>
        <end position="132"/>
    </location>
</feature>
<reference evidence="2 3" key="1">
    <citation type="submission" date="2024-10" db="EMBL/GenBank/DDBJ databases">
        <title>The Natural Products Discovery Center: Release of the First 8490 Sequenced Strains for Exploring Actinobacteria Biosynthetic Diversity.</title>
        <authorList>
            <person name="Kalkreuter E."/>
            <person name="Kautsar S.A."/>
            <person name="Yang D."/>
            <person name="Bader C.D."/>
            <person name="Teijaro C.N."/>
            <person name="Fluegel L."/>
            <person name="Davis C.M."/>
            <person name="Simpson J.R."/>
            <person name="Lauterbach L."/>
            <person name="Steele A.D."/>
            <person name="Gui C."/>
            <person name="Meng S."/>
            <person name="Li G."/>
            <person name="Viehrig K."/>
            <person name="Ye F."/>
            <person name="Su P."/>
            <person name="Kiefer A.F."/>
            <person name="Nichols A."/>
            <person name="Cepeda A.J."/>
            <person name="Yan W."/>
            <person name="Fan B."/>
            <person name="Jiang Y."/>
            <person name="Adhikari A."/>
            <person name="Zheng C.-J."/>
            <person name="Schuster L."/>
            <person name="Cowan T.M."/>
            <person name="Smanski M.J."/>
            <person name="Chevrette M.G."/>
            <person name="De Carvalho L.P.S."/>
            <person name="Shen B."/>
        </authorList>
    </citation>
    <scope>NUCLEOTIDE SEQUENCE [LARGE SCALE GENOMIC DNA]</scope>
    <source>
        <strain evidence="2 3">NPDC053399</strain>
    </source>
</reference>
<dbReference type="InterPro" id="IPR021215">
    <property type="entry name" value="DUF2752"/>
</dbReference>
<keyword evidence="3" id="KW-1185">Reference proteome</keyword>
<dbReference type="Proteomes" id="UP001614394">
    <property type="component" value="Unassembled WGS sequence"/>
</dbReference>
<comment type="caution">
    <text evidence="2">The sequence shown here is derived from an EMBL/GenBank/DDBJ whole genome shotgun (WGS) entry which is preliminary data.</text>
</comment>
<accession>A0ABW8CDR0</accession>
<dbReference type="RefSeq" id="WP_399654177.1">
    <property type="nucleotide sequence ID" value="NZ_JBITYG010000008.1"/>
</dbReference>
<dbReference type="EMBL" id="JBITYG010000008">
    <property type="protein sequence ID" value="MFI9104208.1"/>
    <property type="molecule type" value="Genomic_DNA"/>
</dbReference>
<keyword evidence="1" id="KW-0812">Transmembrane</keyword>
<gene>
    <name evidence="2" type="ORF">ACIGXA_27190</name>
</gene>